<reference evidence="1 2" key="1">
    <citation type="submission" date="2013-06" db="EMBL/GenBank/DDBJ databases">
        <authorList>
            <person name="Weinstock G."/>
            <person name="Sodergren E."/>
            <person name="Clifton S."/>
            <person name="Fulton L."/>
            <person name="Fulton B."/>
            <person name="Courtney L."/>
            <person name="Fronick C."/>
            <person name="Harrison M."/>
            <person name="Strong C."/>
            <person name="Farmer C."/>
            <person name="Delahaunty K."/>
            <person name="Markovic C."/>
            <person name="Hall O."/>
            <person name="Minx P."/>
            <person name="Tomlinson C."/>
            <person name="Mitreva M."/>
            <person name="Nelson J."/>
            <person name="Hou S."/>
            <person name="Wollam A."/>
            <person name="Pepin K.H."/>
            <person name="Johnson M."/>
            <person name="Bhonagiri V."/>
            <person name="Nash W.E."/>
            <person name="Warren W."/>
            <person name="Chinwalla A."/>
            <person name="Mardis E.R."/>
            <person name="Wilson R.K."/>
        </authorList>
    </citation>
    <scope>NUCLEOTIDE SEQUENCE [LARGE SCALE GENOMIC DNA]</scope>
    <source>
        <strain evidence="1 2">ATCC 51271</strain>
    </source>
</reference>
<dbReference type="EMBL" id="ACIL03000005">
    <property type="protein sequence ID" value="ESL04235.1"/>
    <property type="molecule type" value="Genomic_DNA"/>
</dbReference>
<accession>V2ZBE2</accession>
<organism evidence="1 2">
    <name type="scientific">Catonella morbi ATCC 51271</name>
    <dbReference type="NCBI Taxonomy" id="592026"/>
    <lineage>
        <taxon>Bacteria</taxon>
        <taxon>Bacillati</taxon>
        <taxon>Bacillota</taxon>
        <taxon>Clostridia</taxon>
        <taxon>Lachnospirales</taxon>
        <taxon>Lachnospiraceae</taxon>
        <taxon>Catonella</taxon>
    </lineage>
</organism>
<sequence>MIVVRLLQKELLFLKEILRGVAPFLCSASTSFDPDDPISGLISDPINSEGGNL</sequence>
<comment type="caution">
    <text evidence="1">The sequence shown here is derived from an EMBL/GenBank/DDBJ whole genome shotgun (WGS) entry which is preliminary data.</text>
</comment>
<proteinExistence type="predicted"/>
<dbReference type="Proteomes" id="UP000018227">
    <property type="component" value="Unassembled WGS sequence"/>
</dbReference>
<protein>
    <submittedName>
        <fullName evidence="1">Uncharacterized protein</fullName>
    </submittedName>
</protein>
<gene>
    <name evidence="1" type="ORF">GCWU0000282_000583</name>
</gene>
<keyword evidence="2" id="KW-1185">Reference proteome</keyword>
<dbReference type="HOGENOM" id="CLU_3059782_0_0_9"/>
<dbReference type="AlphaFoldDB" id="V2ZBE2"/>
<evidence type="ECO:0000313" key="1">
    <source>
        <dbReference type="EMBL" id="ESL04235.1"/>
    </source>
</evidence>
<evidence type="ECO:0000313" key="2">
    <source>
        <dbReference type="Proteomes" id="UP000018227"/>
    </source>
</evidence>
<name>V2ZBE2_9FIRM</name>
<dbReference type="STRING" id="592026.GCWU0000282_000583"/>